<sequence>MFEQMRECMHYMEQEYSTVVNTE</sequence>
<dbReference type="Proteomes" id="UP000663889">
    <property type="component" value="Unassembled WGS sequence"/>
</dbReference>
<comment type="caution">
    <text evidence="1">The sequence shown here is derived from an EMBL/GenBank/DDBJ whole genome shotgun (WGS) entry which is preliminary data.</text>
</comment>
<feature type="non-terminal residue" evidence="1">
    <location>
        <position position="23"/>
    </location>
</feature>
<name>A0A815ZMP2_9BILA</name>
<gene>
    <name evidence="1" type="ORF">SEV965_LOCUS39995</name>
</gene>
<evidence type="ECO:0000313" key="1">
    <source>
        <dbReference type="EMBL" id="CAF1585451.1"/>
    </source>
</evidence>
<reference evidence="1" key="1">
    <citation type="submission" date="2021-02" db="EMBL/GenBank/DDBJ databases">
        <authorList>
            <person name="Nowell W R."/>
        </authorList>
    </citation>
    <scope>NUCLEOTIDE SEQUENCE</scope>
</reference>
<organism evidence="1 2">
    <name type="scientific">Rotaria sordida</name>
    <dbReference type="NCBI Taxonomy" id="392033"/>
    <lineage>
        <taxon>Eukaryota</taxon>
        <taxon>Metazoa</taxon>
        <taxon>Spiralia</taxon>
        <taxon>Gnathifera</taxon>
        <taxon>Rotifera</taxon>
        <taxon>Eurotatoria</taxon>
        <taxon>Bdelloidea</taxon>
        <taxon>Philodinida</taxon>
        <taxon>Philodinidae</taxon>
        <taxon>Rotaria</taxon>
    </lineage>
</organism>
<dbReference type="AlphaFoldDB" id="A0A815ZMP2"/>
<evidence type="ECO:0000313" key="2">
    <source>
        <dbReference type="Proteomes" id="UP000663889"/>
    </source>
</evidence>
<accession>A0A815ZMP2</accession>
<proteinExistence type="predicted"/>
<dbReference type="EMBL" id="CAJNOU010020552">
    <property type="protein sequence ID" value="CAF1585451.1"/>
    <property type="molecule type" value="Genomic_DNA"/>
</dbReference>
<protein>
    <submittedName>
        <fullName evidence="1">Uncharacterized protein</fullName>
    </submittedName>
</protein>